<comment type="similarity">
    <text evidence="2 9">Belongs to the mitochondrial carrier (TC 2.A.29) family.</text>
</comment>
<dbReference type="PANTHER" id="PTHR45618">
    <property type="entry name" value="MITOCHONDRIAL DICARBOXYLATE CARRIER-RELATED"/>
    <property type="match status" value="1"/>
</dbReference>
<dbReference type="Pfam" id="PF00153">
    <property type="entry name" value="Mito_carr"/>
    <property type="match status" value="1"/>
</dbReference>
<dbReference type="InterPro" id="IPR050391">
    <property type="entry name" value="Mito_Metabolite_Transporter"/>
</dbReference>
<comment type="subcellular location">
    <subcellularLocation>
        <location evidence="1">Membrane</location>
        <topology evidence="1">Multi-pass membrane protein</topology>
    </subcellularLocation>
</comment>
<dbReference type="Proteomes" id="UP001160483">
    <property type="component" value="Unassembled WGS sequence"/>
</dbReference>
<dbReference type="EMBL" id="CAKKTJ010000324">
    <property type="protein sequence ID" value="CAH0480410.1"/>
    <property type="molecule type" value="Genomic_DNA"/>
</dbReference>
<organism evidence="10 11">
    <name type="scientific">Peronospora belbahrii</name>
    <dbReference type="NCBI Taxonomy" id="622444"/>
    <lineage>
        <taxon>Eukaryota</taxon>
        <taxon>Sar</taxon>
        <taxon>Stramenopiles</taxon>
        <taxon>Oomycota</taxon>
        <taxon>Peronosporomycetes</taxon>
        <taxon>Peronosporales</taxon>
        <taxon>Peronosporaceae</taxon>
        <taxon>Peronospora</taxon>
    </lineage>
</organism>
<evidence type="ECO:0000256" key="8">
    <source>
        <dbReference type="PROSITE-ProRule" id="PRU00282"/>
    </source>
</evidence>
<dbReference type="InterPro" id="IPR023395">
    <property type="entry name" value="MCP_dom_sf"/>
</dbReference>
<name>A0AAU9L4H7_9STRA</name>
<keyword evidence="3 9" id="KW-0813">Transport</keyword>
<evidence type="ECO:0000313" key="11">
    <source>
        <dbReference type="Proteomes" id="UP001160483"/>
    </source>
</evidence>
<sequence>MLDFRETFSGVMGAFCCVYRSSFEVVKVRLQTQGTMNAYKGVSDAFYRIATEEGVVALWKGAVPALFSSVIENSVLFSANGFVSALSWQFRLSNVSSMKESISSRHWMKRPITIPENTKCSDLLAFSWYLLSNELKGLAKYYAEECAVGIADRCSITFRDGLRRSYAQNQATLAGSPGPLEG</sequence>
<comment type="caution">
    <text evidence="10">The sequence shown here is derived from an EMBL/GenBank/DDBJ whole genome shotgun (WGS) entry which is preliminary data.</text>
</comment>
<evidence type="ECO:0000256" key="9">
    <source>
        <dbReference type="RuleBase" id="RU000488"/>
    </source>
</evidence>
<evidence type="ECO:0000256" key="5">
    <source>
        <dbReference type="ARBA" id="ARBA00022737"/>
    </source>
</evidence>
<accession>A0AAU9L4H7</accession>
<evidence type="ECO:0000256" key="6">
    <source>
        <dbReference type="ARBA" id="ARBA00022989"/>
    </source>
</evidence>
<keyword evidence="5" id="KW-0677">Repeat</keyword>
<keyword evidence="6" id="KW-1133">Transmembrane helix</keyword>
<gene>
    <name evidence="10" type="ORF">PBS003_LOCUS7033</name>
</gene>
<evidence type="ECO:0000256" key="1">
    <source>
        <dbReference type="ARBA" id="ARBA00004141"/>
    </source>
</evidence>
<evidence type="ECO:0000313" key="10">
    <source>
        <dbReference type="EMBL" id="CAH0480410.1"/>
    </source>
</evidence>
<dbReference type="SUPFAM" id="SSF103506">
    <property type="entry name" value="Mitochondrial carrier"/>
    <property type="match status" value="1"/>
</dbReference>
<evidence type="ECO:0000256" key="2">
    <source>
        <dbReference type="ARBA" id="ARBA00006375"/>
    </source>
</evidence>
<keyword evidence="7 8" id="KW-0472">Membrane</keyword>
<evidence type="ECO:0000256" key="3">
    <source>
        <dbReference type="ARBA" id="ARBA00022448"/>
    </source>
</evidence>
<dbReference type="AlphaFoldDB" id="A0AAU9L4H7"/>
<dbReference type="GO" id="GO:0016020">
    <property type="term" value="C:membrane"/>
    <property type="evidence" value="ECO:0007669"/>
    <property type="project" value="UniProtKB-SubCell"/>
</dbReference>
<keyword evidence="4 8" id="KW-0812">Transmembrane</keyword>
<proteinExistence type="inferred from homology"/>
<protein>
    <submittedName>
        <fullName evidence="10">Uncharacterized protein</fullName>
    </submittedName>
</protein>
<evidence type="ECO:0000256" key="4">
    <source>
        <dbReference type="ARBA" id="ARBA00022692"/>
    </source>
</evidence>
<dbReference type="InterPro" id="IPR018108">
    <property type="entry name" value="MCP_transmembrane"/>
</dbReference>
<dbReference type="PROSITE" id="PS50920">
    <property type="entry name" value="SOLCAR"/>
    <property type="match status" value="1"/>
</dbReference>
<reference evidence="10" key="1">
    <citation type="submission" date="2021-11" db="EMBL/GenBank/DDBJ databases">
        <authorList>
            <person name="Islam A."/>
            <person name="Islam S."/>
            <person name="Flora M.S."/>
            <person name="Rahman M."/>
            <person name="Ziaur R.M."/>
            <person name="Epstein J.H."/>
            <person name="Hassan M."/>
            <person name="Klassen M."/>
            <person name="Woodard K."/>
            <person name="Webb A."/>
            <person name="Webby R.J."/>
            <person name="El Zowalaty M.E."/>
        </authorList>
    </citation>
    <scope>NUCLEOTIDE SEQUENCE</scope>
    <source>
        <strain evidence="10">Pbs3</strain>
    </source>
</reference>
<feature type="repeat" description="Solcar" evidence="8">
    <location>
        <begin position="4"/>
        <end position="86"/>
    </location>
</feature>
<evidence type="ECO:0000256" key="7">
    <source>
        <dbReference type="ARBA" id="ARBA00023136"/>
    </source>
</evidence>
<dbReference type="Gene3D" id="1.50.40.10">
    <property type="entry name" value="Mitochondrial carrier domain"/>
    <property type="match status" value="1"/>
</dbReference>